<proteinExistence type="predicted"/>
<gene>
    <name evidence="1" type="ORF">ASZ90_007204</name>
</gene>
<accession>A0A0W8FQ86</accession>
<protein>
    <submittedName>
        <fullName evidence="1">Uncharacterized protein</fullName>
    </submittedName>
</protein>
<dbReference type="EMBL" id="LNQE01000926">
    <property type="protein sequence ID" value="KUG23030.1"/>
    <property type="molecule type" value="Genomic_DNA"/>
</dbReference>
<dbReference type="AlphaFoldDB" id="A0A0W8FQ86"/>
<comment type="caution">
    <text evidence="1">The sequence shown here is derived from an EMBL/GenBank/DDBJ whole genome shotgun (WGS) entry which is preliminary data.</text>
</comment>
<name>A0A0W8FQ86_9ZZZZ</name>
<sequence length="46" mass="5506">MFNKSIRYIKNLLFLSILIRKCSDYIEYLSCTIIAQNKLSLLVFFK</sequence>
<organism evidence="1">
    <name type="scientific">hydrocarbon metagenome</name>
    <dbReference type="NCBI Taxonomy" id="938273"/>
    <lineage>
        <taxon>unclassified sequences</taxon>
        <taxon>metagenomes</taxon>
        <taxon>ecological metagenomes</taxon>
    </lineage>
</organism>
<reference evidence="1" key="1">
    <citation type="journal article" date="2015" name="Proc. Natl. Acad. Sci. U.S.A.">
        <title>Networks of energetic and metabolic interactions define dynamics in microbial communities.</title>
        <authorList>
            <person name="Embree M."/>
            <person name="Liu J.K."/>
            <person name="Al-Bassam M.M."/>
            <person name="Zengler K."/>
        </authorList>
    </citation>
    <scope>NUCLEOTIDE SEQUENCE</scope>
</reference>
<evidence type="ECO:0000313" key="1">
    <source>
        <dbReference type="EMBL" id="KUG23030.1"/>
    </source>
</evidence>